<dbReference type="Gene3D" id="1.10.510.10">
    <property type="entry name" value="Transferase(Phosphotransferase) domain 1"/>
    <property type="match status" value="1"/>
</dbReference>
<name>A0AAV9F0Q2_ACOCL</name>
<keyword evidence="3 6" id="KW-0418">Kinase</keyword>
<dbReference type="SUPFAM" id="SSF56112">
    <property type="entry name" value="Protein kinase-like (PK-like)"/>
    <property type="match status" value="1"/>
</dbReference>
<proteinExistence type="predicted"/>
<comment type="caution">
    <text evidence="6">The sequence shown here is derived from an EMBL/GenBank/DDBJ whole genome shotgun (WGS) entry which is preliminary data.</text>
</comment>
<dbReference type="PANTHER" id="PTHR47973">
    <property type="entry name" value="CYSTEINE-RICH RECEPTOR-LIKE PROTEIN KINASE 3"/>
    <property type="match status" value="1"/>
</dbReference>
<dbReference type="InterPro" id="IPR011009">
    <property type="entry name" value="Kinase-like_dom_sf"/>
</dbReference>
<protein>
    <submittedName>
        <fullName evidence="6">G-type lectin S-receptor-like serine/threonine-protein kinase</fullName>
    </submittedName>
</protein>
<evidence type="ECO:0000256" key="2">
    <source>
        <dbReference type="ARBA" id="ARBA00022741"/>
    </source>
</evidence>
<accession>A0AAV9F0Q2</accession>
<evidence type="ECO:0000256" key="3">
    <source>
        <dbReference type="ARBA" id="ARBA00022777"/>
    </source>
</evidence>
<sequence length="220" mass="24873">MEPKLSDFGLAKMLGMEESKVFTDVRGTIGYMDPEYMTNSKLTCSSDVYSFGIVMLQLLSGRKVIELDIDARETLTRRAKDVYMGRRPHTEFVDLRLNGMLNEDDFKSILNVAVLCVASSSKGRPTMQQVLEELDRVWKNALDIMVELFMPSFFVYSCIEHSVTTMAYVCVMSAAESQIKRGQSRVHPTFPVFGYDRGVGPHHHLPSLSRFRGLDCGHEA</sequence>
<evidence type="ECO:0000256" key="4">
    <source>
        <dbReference type="ARBA" id="ARBA00022840"/>
    </source>
</evidence>
<organism evidence="6 7">
    <name type="scientific">Acorus calamus</name>
    <name type="common">Sweet flag</name>
    <dbReference type="NCBI Taxonomy" id="4465"/>
    <lineage>
        <taxon>Eukaryota</taxon>
        <taxon>Viridiplantae</taxon>
        <taxon>Streptophyta</taxon>
        <taxon>Embryophyta</taxon>
        <taxon>Tracheophyta</taxon>
        <taxon>Spermatophyta</taxon>
        <taxon>Magnoliopsida</taxon>
        <taxon>Liliopsida</taxon>
        <taxon>Acoraceae</taxon>
        <taxon>Acorus</taxon>
    </lineage>
</organism>
<dbReference type="InterPro" id="IPR000719">
    <property type="entry name" value="Prot_kinase_dom"/>
</dbReference>
<keyword evidence="1" id="KW-0808">Transferase</keyword>
<keyword evidence="7" id="KW-1185">Reference proteome</keyword>
<feature type="domain" description="Protein kinase" evidence="5">
    <location>
        <begin position="1"/>
        <end position="139"/>
    </location>
</feature>
<evidence type="ECO:0000313" key="7">
    <source>
        <dbReference type="Proteomes" id="UP001180020"/>
    </source>
</evidence>
<dbReference type="Proteomes" id="UP001180020">
    <property type="component" value="Unassembled WGS sequence"/>
</dbReference>
<keyword evidence="2" id="KW-0547">Nucleotide-binding</keyword>
<evidence type="ECO:0000259" key="5">
    <source>
        <dbReference type="PROSITE" id="PS50011"/>
    </source>
</evidence>
<dbReference type="AlphaFoldDB" id="A0AAV9F0Q2"/>
<gene>
    <name evidence="6" type="ORF">QJS10_CPB04g01325</name>
</gene>
<dbReference type="GO" id="GO:0004672">
    <property type="term" value="F:protein kinase activity"/>
    <property type="evidence" value="ECO:0007669"/>
    <property type="project" value="InterPro"/>
</dbReference>
<dbReference type="Pfam" id="PF00069">
    <property type="entry name" value="Pkinase"/>
    <property type="match status" value="1"/>
</dbReference>
<keyword evidence="4" id="KW-0067">ATP-binding</keyword>
<evidence type="ECO:0000313" key="6">
    <source>
        <dbReference type="EMBL" id="KAK1319581.1"/>
    </source>
</evidence>
<dbReference type="PROSITE" id="PS50011">
    <property type="entry name" value="PROTEIN_KINASE_DOM"/>
    <property type="match status" value="1"/>
</dbReference>
<evidence type="ECO:0000256" key="1">
    <source>
        <dbReference type="ARBA" id="ARBA00022679"/>
    </source>
</evidence>
<dbReference type="EMBL" id="JAUJYO010000004">
    <property type="protein sequence ID" value="KAK1319581.1"/>
    <property type="molecule type" value="Genomic_DNA"/>
</dbReference>
<reference evidence="6" key="1">
    <citation type="journal article" date="2023" name="Nat. Commun.">
        <title>Diploid and tetraploid genomes of Acorus and the evolution of monocots.</title>
        <authorList>
            <person name="Ma L."/>
            <person name="Liu K.W."/>
            <person name="Li Z."/>
            <person name="Hsiao Y.Y."/>
            <person name="Qi Y."/>
            <person name="Fu T."/>
            <person name="Tang G.D."/>
            <person name="Zhang D."/>
            <person name="Sun W.H."/>
            <person name="Liu D.K."/>
            <person name="Li Y."/>
            <person name="Chen G.Z."/>
            <person name="Liu X.D."/>
            <person name="Liao X.Y."/>
            <person name="Jiang Y.T."/>
            <person name="Yu X."/>
            <person name="Hao Y."/>
            <person name="Huang J."/>
            <person name="Zhao X.W."/>
            <person name="Ke S."/>
            <person name="Chen Y.Y."/>
            <person name="Wu W.L."/>
            <person name="Hsu J.L."/>
            <person name="Lin Y.F."/>
            <person name="Huang M.D."/>
            <person name="Li C.Y."/>
            <person name="Huang L."/>
            <person name="Wang Z.W."/>
            <person name="Zhao X."/>
            <person name="Zhong W.Y."/>
            <person name="Peng D.H."/>
            <person name="Ahmad S."/>
            <person name="Lan S."/>
            <person name="Zhang J.S."/>
            <person name="Tsai W.C."/>
            <person name="Van de Peer Y."/>
            <person name="Liu Z.J."/>
        </authorList>
    </citation>
    <scope>NUCLEOTIDE SEQUENCE</scope>
    <source>
        <strain evidence="6">CP</strain>
    </source>
</reference>
<dbReference type="InterPro" id="IPR052059">
    <property type="entry name" value="CR_Ser/Thr_kinase"/>
</dbReference>
<dbReference type="GO" id="GO:0005524">
    <property type="term" value="F:ATP binding"/>
    <property type="evidence" value="ECO:0007669"/>
    <property type="project" value="UniProtKB-KW"/>
</dbReference>
<reference evidence="6" key="2">
    <citation type="submission" date="2023-06" db="EMBL/GenBank/DDBJ databases">
        <authorList>
            <person name="Ma L."/>
            <person name="Liu K.-W."/>
            <person name="Li Z."/>
            <person name="Hsiao Y.-Y."/>
            <person name="Qi Y."/>
            <person name="Fu T."/>
            <person name="Tang G."/>
            <person name="Zhang D."/>
            <person name="Sun W.-H."/>
            <person name="Liu D.-K."/>
            <person name="Li Y."/>
            <person name="Chen G.-Z."/>
            <person name="Liu X.-D."/>
            <person name="Liao X.-Y."/>
            <person name="Jiang Y.-T."/>
            <person name="Yu X."/>
            <person name="Hao Y."/>
            <person name="Huang J."/>
            <person name="Zhao X.-W."/>
            <person name="Ke S."/>
            <person name="Chen Y.-Y."/>
            <person name="Wu W.-L."/>
            <person name="Hsu J.-L."/>
            <person name="Lin Y.-F."/>
            <person name="Huang M.-D."/>
            <person name="Li C.-Y."/>
            <person name="Huang L."/>
            <person name="Wang Z.-W."/>
            <person name="Zhao X."/>
            <person name="Zhong W.-Y."/>
            <person name="Peng D.-H."/>
            <person name="Ahmad S."/>
            <person name="Lan S."/>
            <person name="Zhang J.-S."/>
            <person name="Tsai W.-C."/>
            <person name="Van De Peer Y."/>
            <person name="Liu Z.-J."/>
        </authorList>
    </citation>
    <scope>NUCLEOTIDE SEQUENCE</scope>
    <source>
        <strain evidence="6">CP</strain>
        <tissue evidence="6">Leaves</tissue>
    </source>
</reference>